<protein>
    <submittedName>
        <fullName evidence="2">Uncharacterized protein</fullName>
    </submittedName>
</protein>
<dbReference type="AlphaFoldDB" id="A0A085NBM8"/>
<dbReference type="EMBL" id="KL367520">
    <property type="protein sequence ID" value="KFD66874.1"/>
    <property type="molecule type" value="Genomic_DNA"/>
</dbReference>
<dbReference type="EMBL" id="KL363192">
    <property type="protein sequence ID" value="KFD56680.1"/>
    <property type="molecule type" value="Genomic_DNA"/>
</dbReference>
<evidence type="ECO:0000313" key="1">
    <source>
        <dbReference type="EMBL" id="KFD56680.1"/>
    </source>
</evidence>
<evidence type="ECO:0000313" key="2">
    <source>
        <dbReference type="EMBL" id="KFD66874.1"/>
    </source>
</evidence>
<dbReference type="Proteomes" id="UP000030758">
    <property type="component" value="Unassembled WGS sequence"/>
</dbReference>
<gene>
    <name evidence="1" type="ORF">M513_02356</name>
    <name evidence="2" type="ORF">M514_02356</name>
</gene>
<sequence>MASEFFKYFKTASGQLIQRSHLGYNLKSLVTMMTARYHVTTCHTCNDSASVEQINQGMFGFQEKSYTLFLCPPCMNCQVATGNYGA</sequence>
<dbReference type="Proteomes" id="UP000030764">
    <property type="component" value="Unassembled WGS sequence"/>
</dbReference>
<accession>A0A085NBM8</accession>
<keyword evidence="3" id="KW-1185">Reference proteome</keyword>
<organism evidence="2">
    <name type="scientific">Trichuris suis</name>
    <name type="common">pig whipworm</name>
    <dbReference type="NCBI Taxonomy" id="68888"/>
    <lineage>
        <taxon>Eukaryota</taxon>
        <taxon>Metazoa</taxon>
        <taxon>Ecdysozoa</taxon>
        <taxon>Nematoda</taxon>
        <taxon>Enoplea</taxon>
        <taxon>Dorylaimia</taxon>
        <taxon>Trichinellida</taxon>
        <taxon>Trichuridae</taxon>
        <taxon>Trichuris</taxon>
    </lineage>
</organism>
<evidence type="ECO:0000313" key="3">
    <source>
        <dbReference type="Proteomes" id="UP000030764"/>
    </source>
</evidence>
<name>A0A085NBM8_9BILA</name>
<proteinExistence type="predicted"/>
<reference evidence="2 3" key="1">
    <citation type="journal article" date="2014" name="Nat. Genet.">
        <title>Genome and transcriptome of the porcine whipworm Trichuris suis.</title>
        <authorList>
            <person name="Jex A.R."/>
            <person name="Nejsum P."/>
            <person name="Schwarz E.M."/>
            <person name="Hu L."/>
            <person name="Young N.D."/>
            <person name="Hall R.S."/>
            <person name="Korhonen P.K."/>
            <person name="Liao S."/>
            <person name="Thamsborg S."/>
            <person name="Xia J."/>
            <person name="Xu P."/>
            <person name="Wang S."/>
            <person name="Scheerlinck J.P."/>
            <person name="Hofmann A."/>
            <person name="Sternberg P.W."/>
            <person name="Wang J."/>
            <person name="Gasser R.B."/>
        </authorList>
    </citation>
    <scope>NUCLEOTIDE SEQUENCE [LARGE SCALE GENOMIC DNA]</scope>
    <source>
        <strain evidence="2">DCEP-RM93F</strain>
        <strain evidence="1">DCEP-RM93M</strain>
    </source>
</reference>